<keyword evidence="3" id="KW-1185">Reference proteome</keyword>
<reference evidence="3" key="1">
    <citation type="journal article" date="2014" name="Genome Announc.">
        <title>Genome sequence and annotation of Acremonium chrysogenum, producer of the beta-lactam antibiotic cephalosporin C.</title>
        <authorList>
            <person name="Terfehr D."/>
            <person name="Dahlmann T.A."/>
            <person name="Specht T."/>
            <person name="Zadra I."/>
            <person name="Kuernsteiner H."/>
            <person name="Kueck U."/>
        </authorList>
    </citation>
    <scope>NUCLEOTIDE SEQUENCE [LARGE SCALE GENOMIC DNA]</scope>
    <source>
        <strain evidence="3">ATCC 11550 / CBS 779.69 / DSM 880 / IAM 14645 / JCM 23072 / IMI 49137</strain>
    </source>
</reference>
<name>A0A086T7G1_HAPC1</name>
<proteinExistence type="predicted"/>
<feature type="compositionally biased region" description="Basic and acidic residues" evidence="1">
    <location>
        <begin position="460"/>
        <end position="474"/>
    </location>
</feature>
<feature type="compositionally biased region" description="Polar residues" evidence="1">
    <location>
        <begin position="134"/>
        <end position="151"/>
    </location>
</feature>
<comment type="caution">
    <text evidence="2">The sequence shown here is derived from an EMBL/GenBank/DDBJ whole genome shotgun (WGS) entry which is preliminary data.</text>
</comment>
<dbReference type="HOGENOM" id="CLU_567360_0_0_1"/>
<evidence type="ECO:0000313" key="3">
    <source>
        <dbReference type="Proteomes" id="UP000029964"/>
    </source>
</evidence>
<protein>
    <submittedName>
        <fullName evidence="2">Uncharacterized protein</fullName>
    </submittedName>
</protein>
<accession>A0A086T7G1</accession>
<evidence type="ECO:0000313" key="2">
    <source>
        <dbReference type="EMBL" id="KFH45293.1"/>
    </source>
</evidence>
<dbReference type="Proteomes" id="UP000029964">
    <property type="component" value="Unassembled WGS sequence"/>
</dbReference>
<dbReference type="EMBL" id="JPKY01000034">
    <property type="protein sequence ID" value="KFH45293.1"/>
    <property type="molecule type" value="Genomic_DNA"/>
</dbReference>
<organism evidence="2 3">
    <name type="scientific">Hapsidospora chrysogenum (strain ATCC 11550 / CBS 779.69 / DSM 880 / IAM 14645 / JCM 23072 / IMI 49137)</name>
    <name type="common">Acremonium chrysogenum</name>
    <dbReference type="NCBI Taxonomy" id="857340"/>
    <lineage>
        <taxon>Eukaryota</taxon>
        <taxon>Fungi</taxon>
        <taxon>Dikarya</taxon>
        <taxon>Ascomycota</taxon>
        <taxon>Pezizomycotina</taxon>
        <taxon>Sordariomycetes</taxon>
        <taxon>Hypocreomycetidae</taxon>
        <taxon>Hypocreales</taxon>
        <taxon>Bionectriaceae</taxon>
        <taxon>Hapsidospora</taxon>
    </lineage>
</organism>
<feature type="compositionally biased region" description="Basic and acidic residues" evidence="1">
    <location>
        <begin position="232"/>
        <end position="242"/>
    </location>
</feature>
<dbReference type="AlphaFoldDB" id="A0A086T7G1"/>
<gene>
    <name evidence="2" type="ORF">ACRE_039000</name>
</gene>
<evidence type="ECO:0000256" key="1">
    <source>
        <dbReference type="SAM" id="MobiDB-lite"/>
    </source>
</evidence>
<feature type="region of interest" description="Disordered" evidence="1">
    <location>
        <begin position="410"/>
        <end position="481"/>
    </location>
</feature>
<sequence>MVIRDTALDEIIGTAGWSTNVDNGYVDESVPMMDIDGSEHGGEGSPMNVDSDEYCRWGEWIAMGYSGFRWPWPTSSAVGQIDGEGDTVMNLEDPDPDTVMDEATGGSPAENNNGPPMPMSSGAPDRPPPIRFNFSFQSAAPESSEQITNGVPSVPGPHALHAFSVPPRPVASSTASQLDVDSVKPGCQSPGLGLNTLKFRASSQSPPPPKGKAPSKSTSDSQVFFPRPSSPETKRTTPECSHKPGKITTLLDAWAHAFTAVCPEDFRLNDRLYNLVNAMTAYEDAYTQLSTLLVDIRHFEEALSTSPGRLDDPAERQDKAARRLELVRRLYEMIHRRGLEVGGPVQRHEKPTAEVLHKRANARVLVALLRKPVKGSALVARAPRDYRLHKAGSVNRGQWALHRAGYVGPLAIRTPEPPKGPPRGASRPPLGPPYRTGRLTKRRWRTGAEEGSGVLEQPTEDDKPTSRAIQRGELENLLGGH</sequence>
<feature type="region of interest" description="Disordered" evidence="1">
    <location>
        <begin position="93"/>
        <end position="242"/>
    </location>
</feature>